<evidence type="ECO:0000256" key="7">
    <source>
        <dbReference type="ARBA" id="ARBA00023180"/>
    </source>
</evidence>
<dbReference type="InterPro" id="IPR036179">
    <property type="entry name" value="Ig-like_dom_sf"/>
</dbReference>
<dbReference type="GeneTree" id="ENSGT01030000234530"/>
<dbReference type="Gene3D" id="2.60.40.10">
    <property type="entry name" value="Immunoglobulins"/>
    <property type="match status" value="2"/>
</dbReference>
<feature type="signal peptide" evidence="9">
    <location>
        <begin position="1"/>
        <end position="15"/>
    </location>
</feature>
<dbReference type="RefSeq" id="XP_026212942.1">
    <property type="nucleotide sequence ID" value="XM_026357157.1"/>
</dbReference>
<dbReference type="PROSITE" id="PS50835">
    <property type="entry name" value="IG_LIKE"/>
    <property type="match status" value="2"/>
</dbReference>
<dbReference type="GO" id="GO:0002376">
    <property type="term" value="P:immune system process"/>
    <property type="evidence" value="ECO:0007669"/>
    <property type="project" value="UniProtKB-KW"/>
</dbReference>
<dbReference type="InterPro" id="IPR013783">
    <property type="entry name" value="Ig-like_fold"/>
</dbReference>
<dbReference type="GO" id="GO:0009617">
    <property type="term" value="P:response to bacterium"/>
    <property type="evidence" value="ECO:0007669"/>
    <property type="project" value="TreeGrafter"/>
</dbReference>
<dbReference type="InterPro" id="IPR013106">
    <property type="entry name" value="Ig_V-set"/>
</dbReference>
<organism evidence="11 12">
    <name type="scientific">Anabas testudineus</name>
    <name type="common">Climbing perch</name>
    <name type="synonym">Anthias testudineus</name>
    <dbReference type="NCBI Taxonomy" id="64144"/>
    <lineage>
        <taxon>Eukaryota</taxon>
        <taxon>Metazoa</taxon>
        <taxon>Chordata</taxon>
        <taxon>Craniata</taxon>
        <taxon>Vertebrata</taxon>
        <taxon>Euteleostomi</taxon>
        <taxon>Actinopterygii</taxon>
        <taxon>Neopterygii</taxon>
        <taxon>Teleostei</taxon>
        <taxon>Neoteleostei</taxon>
        <taxon>Acanthomorphata</taxon>
        <taxon>Anabantaria</taxon>
        <taxon>Anabantiformes</taxon>
        <taxon>Anabantoidei</taxon>
        <taxon>Anabantidae</taxon>
        <taxon>Anabas</taxon>
    </lineage>
</organism>
<dbReference type="CDD" id="cd00099">
    <property type="entry name" value="IgV"/>
    <property type="match status" value="1"/>
</dbReference>
<evidence type="ECO:0000256" key="5">
    <source>
        <dbReference type="ARBA" id="ARBA00023136"/>
    </source>
</evidence>
<sequence>MLIFHLLLLFRVGGCTDDLVFQTNTVVVGDYVNLTCTRRTTDYEVELYWIRLVSGKLPEFLGGTFSFDFARANETPQHQTPRIIAKQEPGTFVLIISKTELSDTGLYYCIKVDQLDMRFSKGIFLKVKGPEPDITAVIQDSVSDPVHPGDSVTLQCSVLSDSNSKMCPGDHSVYWFRAGSDSSHPSLIYTHGNSDDQCEKSPEARSPQKCVYSFSKNISSSDAGTYYCAVTTCGQILFGNGTNLKTEALWDLQMDNIVLLLLCAALAISLIVIGFLIYNIKKKTSSTCNAAVALQTDAATASGNQRHQQRDEDSLAYSAPSFTRKKAEKTGRGNTKRKNTVYTDVNCSEIELKSKQWI</sequence>
<dbReference type="Ensembl" id="ENSATET00000003290.3">
    <property type="protein sequence ID" value="ENSATEP00000003261.2"/>
    <property type="gene ID" value="ENSATEG00000002319.3"/>
</dbReference>
<evidence type="ECO:0000313" key="11">
    <source>
        <dbReference type="Ensembl" id="ENSATEP00000003261.2"/>
    </source>
</evidence>
<dbReference type="AlphaFoldDB" id="A0A3Q1IFU0"/>
<dbReference type="STRING" id="64144.ENSATEP00000003261"/>
<dbReference type="SMART" id="SM00406">
    <property type="entry name" value="IGv"/>
    <property type="match status" value="2"/>
</dbReference>
<evidence type="ECO:0000256" key="2">
    <source>
        <dbReference type="ARBA" id="ARBA00022475"/>
    </source>
</evidence>
<dbReference type="GO" id="GO:0005886">
    <property type="term" value="C:plasma membrane"/>
    <property type="evidence" value="ECO:0007669"/>
    <property type="project" value="UniProtKB-SubCell"/>
</dbReference>
<evidence type="ECO:0000259" key="10">
    <source>
        <dbReference type="PROSITE" id="PS50835"/>
    </source>
</evidence>
<dbReference type="SUPFAM" id="SSF48726">
    <property type="entry name" value="Immunoglobulin"/>
    <property type="match status" value="2"/>
</dbReference>
<keyword evidence="12" id="KW-1185">Reference proteome</keyword>
<dbReference type="SMART" id="SM00409">
    <property type="entry name" value="IG"/>
    <property type="match status" value="2"/>
</dbReference>
<dbReference type="OMA" id="SENSMVY"/>
<protein>
    <recommendedName>
        <fullName evidence="10">Ig-like domain-containing protein</fullName>
    </recommendedName>
</protein>
<reference evidence="11" key="2">
    <citation type="submission" date="2025-08" db="UniProtKB">
        <authorList>
            <consortium name="Ensembl"/>
        </authorList>
    </citation>
    <scope>IDENTIFICATION</scope>
</reference>
<keyword evidence="8" id="KW-0812">Transmembrane</keyword>
<evidence type="ECO:0000256" key="1">
    <source>
        <dbReference type="ARBA" id="ARBA00004236"/>
    </source>
</evidence>
<accession>A0A3Q1IFU0</accession>
<evidence type="ECO:0000256" key="8">
    <source>
        <dbReference type="SAM" id="Phobius"/>
    </source>
</evidence>
<dbReference type="InterPro" id="IPR052051">
    <property type="entry name" value="TCR_complex_component"/>
</dbReference>
<reference evidence="11" key="1">
    <citation type="submission" date="2021-04" db="EMBL/GenBank/DDBJ databases">
        <authorList>
            <consortium name="Wellcome Sanger Institute Data Sharing"/>
        </authorList>
    </citation>
    <scope>NUCLEOTIDE SEQUENCE [LARGE SCALE GENOMIC DNA]</scope>
</reference>
<evidence type="ECO:0000256" key="3">
    <source>
        <dbReference type="ARBA" id="ARBA00022729"/>
    </source>
</evidence>
<keyword evidence="6" id="KW-1015">Disulfide bond</keyword>
<dbReference type="PANTHER" id="PTHR19433:SF133">
    <property type="entry name" value="IMMUNE-TYPE RECEPTOR 5 PRECURSOR-RELATED"/>
    <property type="match status" value="1"/>
</dbReference>
<keyword evidence="5 8" id="KW-0472">Membrane</keyword>
<evidence type="ECO:0000256" key="9">
    <source>
        <dbReference type="SAM" id="SignalP"/>
    </source>
</evidence>
<dbReference type="InterPro" id="IPR007110">
    <property type="entry name" value="Ig-like_dom"/>
</dbReference>
<evidence type="ECO:0000313" key="12">
    <source>
        <dbReference type="Proteomes" id="UP000265040"/>
    </source>
</evidence>
<keyword evidence="7" id="KW-0325">Glycoprotein</keyword>
<dbReference type="PANTHER" id="PTHR19433">
    <property type="entry name" value="T-CELL RECEPTOR ALPHA CHAIN V REGION-RELATED"/>
    <property type="match status" value="1"/>
</dbReference>
<feature type="chain" id="PRO_5043467293" description="Ig-like domain-containing protein" evidence="9">
    <location>
        <begin position="16"/>
        <end position="358"/>
    </location>
</feature>
<feature type="transmembrane region" description="Helical" evidence="8">
    <location>
        <begin position="257"/>
        <end position="278"/>
    </location>
</feature>
<reference evidence="11" key="3">
    <citation type="submission" date="2025-09" db="UniProtKB">
        <authorList>
            <consortium name="Ensembl"/>
        </authorList>
    </citation>
    <scope>IDENTIFICATION</scope>
</reference>
<dbReference type="GeneID" id="113160096"/>
<proteinExistence type="predicted"/>
<keyword evidence="8" id="KW-1133">Transmembrane helix</keyword>
<feature type="domain" description="Ig-like" evidence="10">
    <location>
        <begin position="132"/>
        <end position="231"/>
    </location>
</feature>
<comment type="subcellular location">
    <subcellularLocation>
        <location evidence="1">Cell membrane</location>
    </subcellularLocation>
</comment>
<name>A0A3Q1IFU0_ANATE</name>
<keyword evidence="4" id="KW-0391">Immunity</keyword>
<dbReference type="InterPro" id="IPR003599">
    <property type="entry name" value="Ig_sub"/>
</dbReference>
<dbReference type="Proteomes" id="UP000265040">
    <property type="component" value="Chromosome 10"/>
</dbReference>
<evidence type="ECO:0000256" key="6">
    <source>
        <dbReference type="ARBA" id="ARBA00023157"/>
    </source>
</evidence>
<feature type="domain" description="Ig-like" evidence="10">
    <location>
        <begin position="29"/>
        <end position="109"/>
    </location>
</feature>
<evidence type="ECO:0000256" key="4">
    <source>
        <dbReference type="ARBA" id="ARBA00022859"/>
    </source>
</evidence>
<keyword evidence="2" id="KW-1003">Cell membrane</keyword>
<dbReference type="Pfam" id="PF07686">
    <property type="entry name" value="V-set"/>
    <property type="match status" value="2"/>
</dbReference>
<keyword evidence="3 9" id="KW-0732">Signal</keyword>